<comment type="similarity">
    <text evidence="1">Belongs to the AfsR/DnrI/RedD regulatory family.</text>
</comment>
<dbReference type="PROSITE" id="PS51755">
    <property type="entry name" value="OMPR_PHOB"/>
    <property type="match status" value="1"/>
</dbReference>
<dbReference type="EMBL" id="CP034550">
    <property type="protein sequence ID" value="QFZ19210.1"/>
    <property type="molecule type" value="Genomic_DNA"/>
</dbReference>
<keyword evidence="5" id="KW-0802">TPR repeat</keyword>
<dbReference type="OrthoDB" id="3817100at2"/>
<dbReference type="GO" id="GO:0000160">
    <property type="term" value="P:phosphorelay signal transduction system"/>
    <property type="evidence" value="ECO:0007669"/>
    <property type="project" value="InterPro"/>
</dbReference>
<dbReference type="PANTHER" id="PTHR35807">
    <property type="entry name" value="TRANSCRIPTIONAL REGULATOR REDD-RELATED"/>
    <property type="match status" value="1"/>
</dbReference>
<dbReference type="Gene3D" id="1.10.10.10">
    <property type="entry name" value="Winged helix-like DNA-binding domain superfamily/Winged helix DNA-binding domain"/>
    <property type="match status" value="1"/>
</dbReference>
<accession>A0A5Q0H0B8</accession>
<evidence type="ECO:0000256" key="2">
    <source>
        <dbReference type="ARBA" id="ARBA00023015"/>
    </source>
</evidence>
<keyword evidence="9" id="KW-1185">Reference proteome</keyword>
<name>A0A5Q0H0B8_SACSY</name>
<dbReference type="Pfam" id="PF03704">
    <property type="entry name" value="BTAD"/>
    <property type="match status" value="1"/>
</dbReference>
<evidence type="ECO:0000256" key="4">
    <source>
        <dbReference type="ARBA" id="ARBA00023163"/>
    </source>
</evidence>
<keyword evidence="3 6" id="KW-0238">DNA-binding</keyword>
<dbReference type="Proteomes" id="UP000325787">
    <property type="component" value="Chromosome"/>
</dbReference>
<organism evidence="8 9">
    <name type="scientific">Saccharothrix syringae</name>
    <name type="common">Nocardiopsis syringae</name>
    <dbReference type="NCBI Taxonomy" id="103733"/>
    <lineage>
        <taxon>Bacteria</taxon>
        <taxon>Bacillati</taxon>
        <taxon>Actinomycetota</taxon>
        <taxon>Actinomycetes</taxon>
        <taxon>Pseudonocardiales</taxon>
        <taxon>Pseudonocardiaceae</taxon>
        <taxon>Saccharothrix</taxon>
    </lineage>
</organism>
<dbReference type="InterPro" id="IPR036388">
    <property type="entry name" value="WH-like_DNA-bd_sf"/>
</dbReference>
<evidence type="ECO:0000256" key="1">
    <source>
        <dbReference type="ARBA" id="ARBA00005820"/>
    </source>
</evidence>
<feature type="DNA-binding region" description="OmpR/PhoB-type" evidence="6">
    <location>
        <begin position="1"/>
        <end position="94"/>
    </location>
</feature>
<protein>
    <submittedName>
        <fullName evidence="8">Activator protein</fullName>
    </submittedName>
</protein>
<evidence type="ECO:0000313" key="9">
    <source>
        <dbReference type="Proteomes" id="UP000325787"/>
    </source>
</evidence>
<reference evidence="9" key="1">
    <citation type="journal article" date="2021" name="Curr. Microbiol.">
        <title>Complete genome of nocamycin-producing strain Saccharothrix syringae NRRL B-16468 reveals the biosynthetic potential for secondary metabolites.</title>
        <authorList>
            <person name="Mo X."/>
            <person name="Yang S."/>
        </authorList>
    </citation>
    <scope>NUCLEOTIDE SEQUENCE [LARGE SCALE GENOMIC DNA]</scope>
    <source>
        <strain evidence="9">ATCC 51364 / DSM 43886 / JCM 6844 / KCTC 9398 / NBRC 14523 / NRRL B-16468 / INA 2240</strain>
    </source>
</reference>
<dbReference type="KEGG" id="ssyi:EKG83_18740"/>
<feature type="domain" description="OmpR/PhoB-type" evidence="7">
    <location>
        <begin position="1"/>
        <end position="94"/>
    </location>
</feature>
<dbReference type="SUPFAM" id="SSF48452">
    <property type="entry name" value="TPR-like"/>
    <property type="match status" value="1"/>
</dbReference>
<evidence type="ECO:0000256" key="5">
    <source>
        <dbReference type="PROSITE-ProRule" id="PRU00339"/>
    </source>
</evidence>
<dbReference type="SMART" id="SM00862">
    <property type="entry name" value="Trans_reg_C"/>
    <property type="match status" value="1"/>
</dbReference>
<dbReference type="AlphaFoldDB" id="A0A5Q0H0B8"/>
<evidence type="ECO:0000256" key="3">
    <source>
        <dbReference type="ARBA" id="ARBA00023125"/>
    </source>
</evidence>
<keyword evidence="4" id="KW-0804">Transcription</keyword>
<sequence length="253" mass="28408">MPFQILGTLRVVGDDVADAPSAHKVKTLLATLLIRANQVVSADQLLAELWGDDPPRRALAGLHVYVSQLRKFLAGVLPGPDRVVTRAPGYLIRVDADEVDLLVFRRLVHQGRNYVRAGRHEEAAGAFAEALELSRESVLDDLREGAIVTRFATWVEELRLECTEMFVECNFTLGRHRELVGFLHELVAEHPLHEAFHRQLMLALYRSDRRADALGVYQAARDTITSELGLEPCRAMRELHHAILLGEDERLAV</sequence>
<dbReference type="SUPFAM" id="SSF46894">
    <property type="entry name" value="C-terminal effector domain of the bipartite response regulators"/>
    <property type="match status" value="1"/>
</dbReference>
<evidence type="ECO:0000313" key="8">
    <source>
        <dbReference type="EMBL" id="QFZ19210.1"/>
    </source>
</evidence>
<dbReference type="PANTHER" id="PTHR35807:SF1">
    <property type="entry name" value="TRANSCRIPTIONAL REGULATOR REDD"/>
    <property type="match status" value="1"/>
</dbReference>
<dbReference type="RefSeq" id="WP_033434370.1">
    <property type="nucleotide sequence ID" value="NZ_CP034550.1"/>
</dbReference>
<dbReference type="Gene3D" id="1.25.40.10">
    <property type="entry name" value="Tetratricopeptide repeat domain"/>
    <property type="match status" value="1"/>
</dbReference>
<feature type="repeat" description="TPR" evidence="5">
    <location>
        <begin position="104"/>
        <end position="137"/>
    </location>
</feature>
<dbReference type="InterPro" id="IPR001867">
    <property type="entry name" value="OmpR/PhoB-type_DNA-bd"/>
</dbReference>
<evidence type="ECO:0000256" key="6">
    <source>
        <dbReference type="PROSITE-ProRule" id="PRU01091"/>
    </source>
</evidence>
<dbReference type="SMART" id="SM01043">
    <property type="entry name" value="BTAD"/>
    <property type="match status" value="1"/>
</dbReference>
<proteinExistence type="inferred from homology"/>
<dbReference type="InterPro" id="IPR005158">
    <property type="entry name" value="BTAD"/>
</dbReference>
<dbReference type="GO" id="GO:0006355">
    <property type="term" value="P:regulation of DNA-templated transcription"/>
    <property type="evidence" value="ECO:0007669"/>
    <property type="project" value="InterPro"/>
</dbReference>
<dbReference type="Pfam" id="PF00486">
    <property type="entry name" value="Trans_reg_C"/>
    <property type="match status" value="1"/>
</dbReference>
<dbReference type="PROSITE" id="PS50005">
    <property type="entry name" value="TPR"/>
    <property type="match status" value="1"/>
</dbReference>
<dbReference type="InterPro" id="IPR011990">
    <property type="entry name" value="TPR-like_helical_dom_sf"/>
</dbReference>
<dbReference type="CDD" id="cd15831">
    <property type="entry name" value="BTAD"/>
    <property type="match status" value="1"/>
</dbReference>
<dbReference type="InterPro" id="IPR019734">
    <property type="entry name" value="TPR_rpt"/>
</dbReference>
<evidence type="ECO:0000259" key="7">
    <source>
        <dbReference type="PROSITE" id="PS51755"/>
    </source>
</evidence>
<gene>
    <name evidence="8" type="ORF">EKG83_18740</name>
</gene>
<dbReference type="GO" id="GO:0003677">
    <property type="term" value="F:DNA binding"/>
    <property type="evidence" value="ECO:0007669"/>
    <property type="project" value="UniProtKB-UniRule"/>
</dbReference>
<dbReference type="InterPro" id="IPR051677">
    <property type="entry name" value="AfsR-DnrI-RedD_regulator"/>
</dbReference>
<dbReference type="InterPro" id="IPR016032">
    <property type="entry name" value="Sig_transdc_resp-reg_C-effctor"/>
</dbReference>
<keyword evidence="2" id="KW-0805">Transcription regulation</keyword>